<evidence type="ECO:0000256" key="2">
    <source>
        <dbReference type="ARBA" id="ARBA00023125"/>
    </source>
</evidence>
<gene>
    <name evidence="5" type="ORF">SAMN05216553_109345</name>
</gene>
<name>A0A1G7VNI4_9PSEU</name>
<evidence type="ECO:0000313" key="6">
    <source>
        <dbReference type="Proteomes" id="UP000199623"/>
    </source>
</evidence>
<reference evidence="6" key="1">
    <citation type="submission" date="2016-10" db="EMBL/GenBank/DDBJ databases">
        <authorList>
            <person name="Varghese N."/>
            <person name="Submissions S."/>
        </authorList>
    </citation>
    <scope>NUCLEOTIDE SEQUENCE [LARGE SCALE GENOMIC DNA]</scope>
    <source>
        <strain evidence="6">CGMCC 4.3506</strain>
    </source>
</reference>
<dbReference type="Gene3D" id="1.10.10.60">
    <property type="entry name" value="Homeodomain-like"/>
    <property type="match status" value="2"/>
</dbReference>
<evidence type="ECO:0000313" key="5">
    <source>
        <dbReference type="EMBL" id="SDG61333.1"/>
    </source>
</evidence>
<sequence>MAVVDLISEMIRAVRVGGAGARLIRKTAPGARFAAFEGSGFHVITTGPCWLVSHDEPVRLDTGDIVLVTSGGEHGLSTEPLPLHDLPLVEMGPFPPAPGPADFEFLCGAYHLQRAPRYLRALPGLITVSPEPGRHPVLRSLVGLLTEDATGPGAAATLRAVLDLVLVQALRQWHEDNQGHGDDQGPPRVTHPGIAAALREIHDKPHHRWSVGTLSEAAGLPRAAFSRLFTAAVGQAPTAYLTGWRLHRAAQLLRDTDAPLARIASQVGYSTEFALSAAFRREYGVPPGRFRDTVPVLPSPTAR</sequence>
<evidence type="ECO:0000256" key="1">
    <source>
        <dbReference type="ARBA" id="ARBA00023015"/>
    </source>
</evidence>
<dbReference type="InterPro" id="IPR032783">
    <property type="entry name" value="AraC_lig"/>
</dbReference>
<protein>
    <submittedName>
        <fullName evidence="5">AraC-type DNA-binding protein</fullName>
    </submittedName>
</protein>
<feature type="domain" description="HTH araC/xylS-type" evidence="4">
    <location>
        <begin position="195"/>
        <end position="293"/>
    </location>
</feature>
<dbReference type="Pfam" id="PF12833">
    <property type="entry name" value="HTH_18"/>
    <property type="match status" value="1"/>
</dbReference>
<dbReference type="InterPro" id="IPR018062">
    <property type="entry name" value="HTH_AraC-typ_CS"/>
</dbReference>
<dbReference type="EMBL" id="FNCC01000009">
    <property type="protein sequence ID" value="SDG61333.1"/>
    <property type="molecule type" value="Genomic_DNA"/>
</dbReference>
<keyword evidence="6" id="KW-1185">Reference proteome</keyword>
<dbReference type="GO" id="GO:0003700">
    <property type="term" value="F:DNA-binding transcription factor activity"/>
    <property type="evidence" value="ECO:0007669"/>
    <property type="project" value="InterPro"/>
</dbReference>
<accession>A0A1G7VNI4</accession>
<dbReference type="GO" id="GO:0043565">
    <property type="term" value="F:sequence-specific DNA binding"/>
    <property type="evidence" value="ECO:0007669"/>
    <property type="project" value="InterPro"/>
</dbReference>
<evidence type="ECO:0000256" key="3">
    <source>
        <dbReference type="ARBA" id="ARBA00023163"/>
    </source>
</evidence>
<dbReference type="PROSITE" id="PS01124">
    <property type="entry name" value="HTH_ARAC_FAMILY_2"/>
    <property type="match status" value="1"/>
</dbReference>
<dbReference type="PANTHER" id="PTHR46796">
    <property type="entry name" value="HTH-TYPE TRANSCRIPTIONAL ACTIVATOR RHAS-RELATED"/>
    <property type="match status" value="1"/>
</dbReference>
<dbReference type="STRING" id="200378.SAMN05216553_109345"/>
<dbReference type="InterPro" id="IPR018060">
    <property type="entry name" value="HTH_AraC"/>
</dbReference>
<dbReference type="SUPFAM" id="SSF46689">
    <property type="entry name" value="Homeodomain-like"/>
    <property type="match status" value="2"/>
</dbReference>
<dbReference type="Proteomes" id="UP000199623">
    <property type="component" value="Unassembled WGS sequence"/>
</dbReference>
<dbReference type="AlphaFoldDB" id="A0A1G7VNI4"/>
<keyword evidence="2 5" id="KW-0238">DNA-binding</keyword>
<keyword evidence="3" id="KW-0804">Transcription</keyword>
<evidence type="ECO:0000259" key="4">
    <source>
        <dbReference type="PROSITE" id="PS01124"/>
    </source>
</evidence>
<dbReference type="InterPro" id="IPR009057">
    <property type="entry name" value="Homeodomain-like_sf"/>
</dbReference>
<dbReference type="PROSITE" id="PS00041">
    <property type="entry name" value="HTH_ARAC_FAMILY_1"/>
    <property type="match status" value="1"/>
</dbReference>
<proteinExistence type="predicted"/>
<keyword evidence="1" id="KW-0805">Transcription regulation</keyword>
<organism evidence="5 6">
    <name type="scientific">Lentzea fradiae</name>
    <dbReference type="NCBI Taxonomy" id="200378"/>
    <lineage>
        <taxon>Bacteria</taxon>
        <taxon>Bacillati</taxon>
        <taxon>Actinomycetota</taxon>
        <taxon>Actinomycetes</taxon>
        <taxon>Pseudonocardiales</taxon>
        <taxon>Pseudonocardiaceae</taxon>
        <taxon>Lentzea</taxon>
    </lineage>
</organism>
<dbReference type="SMART" id="SM00342">
    <property type="entry name" value="HTH_ARAC"/>
    <property type="match status" value="1"/>
</dbReference>
<dbReference type="Pfam" id="PF12852">
    <property type="entry name" value="Cupin_6"/>
    <property type="match status" value="1"/>
</dbReference>
<dbReference type="PANTHER" id="PTHR46796:SF13">
    <property type="entry name" value="HTH-TYPE TRANSCRIPTIONAL ACTIVATOR RHAS"/>
    <property type="match status" value="1"/>
</dbReference>
<dbReference type="InterPro" id="IPR050204">
    <property type="entry name" value="AraC_XylS_family_regulators"/>
</dbReference>